<organism evidence="1 2">
    <name type="scientific">Eiseniibacteriota bacterium</name>
    <dbReference type="NCBI Taxonomy" id="2212470"/>
    <lineage>
        <taxon>Bacteria</taxon>
        <taxon>Candidatus Eiseniibacteriota</taxon>
    </lineage>
</organism>
<accession>A0A538SQR2</accession>
<dbReference type="PANTHER" id="PTHR47197">
    <property type="entry name" value="PROTEIN NIRF"/>
    <property type="match status" value="1"/>
</dbReference>
<dbReference type="AlphaFoldDB" id="A0A538SQR2"/>
<dbReference type="Gene3D" id="2.130.10.10">
    <property type="entry name" value="YVTN repeat-like/Quinoprotein amine dehydrogenase"/>
    <property type="match status" value="2"/>
</dbReference>
<dbReference type="InterPro" id="IPR011048">
    <property type="entry name" value="Haem_d1_sf"/>
</dbReference>
<dbReference type="SUPFAM" id="SSF51004">
    <property type="entry name" value="C-terminal (heme d1) domain of cytochrome cd1-nitrite reductase"/>
    <property type="match status" value="1"/>
</dbReference>
<evidence type="ECO:0008006" key="3">
    <source>
        <dbReference type="Google" id="ProtNLM"/>
    </source>
</evidence>
<comment type="caution">
    <text evidence="1">The sequence shown here is derived from an EMBL/GenBank/DDBJ whole genome shotgun (WGS) entry which is preliminary data.</text>
</comment>
<evidence type="ECO:0000313" key="1">
    <source>
        <dbReference type="EMBL" id="TMQ53711.1"/>
    </source>
</evidence>
<reference evidence="1 2" key="1">
    <citation type="journal article" date="2019" name="Nat. Microbiol.">
        <title>Mediterranean grassland soil C-N compound turnover is dependent on rainfall and depth, and is mediated by genomically divergent microorganisms.</title>
        <authorList>
            <person name="Diamond S."/>
            <person name="Andeer P.F."/>
            <person name="Li Z."/>
            <person name="Crits-Christoph A."/>
            <person name="Burstein D."/>
            <person name="Anantharaman K."/>
            <person name="Lane K.R."/>
            <person name="Thomas B.C."/>
            <person name="Pan C."/>
            <person name="Northen T.R."/>
            <person name="Banfield J.F."/>
        </authorList>
    </citation>
    <scope>NUCLEOTIDE SEQUENCE [LARGE SCALE GENOMIC DNA]</scope>
    <source>
        <strain evidence="1">WS_4</strain>
    </source>
</reference>
<sequence length="305" mass="32746">MGLRLVGDVELPAHLGEGGFDHAAIHHRRNRLYVAHTANDAVDVIDTRADRYVRSITGLKGVAGALVDEGQDLVFTSNRGENTVGIFSPQSEDTVEKVPAGLRPNGLAYDSDRGVLLCANVGDPNSPSVTLIDVRAPRTLVTIPMPGRTRWAIFDPERRLFFVNIADPPVIVVVGPESDGNIERRIDVPARGPHGLEIDPSGHRLLCACDEGKLVSIDSGSGEIRGVLDLSGSPDVVFLSQSLAHLYVAIGDPGLIDVIDIGAWKTIEVVSTGRGAHTIAHDHDSNRVYAFLPETHRATVFQDGD</sequence>
<evidence type="ECO:0000313" key="2">
    <source>
        <dbReference type="Proteomes" id="UP000319829"/>
    </source>
</evidence>
<gene>
    <name evidence="1" type="ORF">E6K74_08745</name>
</gene>
<dbReference type="PANTHER" id="PTHR47197:SF3">
    <property type="entry name" value="DIHYDRO-HEME D1 DEHYDROGENASE"/>
    <property type="match status" value="1"/>
</dbReference>
<dbReference type="EMBL" id="VBOU01000082">
    <property type="protein sequence ID" value="TMQ53711.1"/>
    <property type="molecule type" value="Genomic_DNA"/>
</dbReference>
<dbReference type="Proteomes" id="UP000319829">
    <property type="component" value="Unassembled WGS sequence"/>
</dbReference>
<name>A0A538SQR2_UNCEI</name>
<dbReference type="InterPro" id="IPR015943">
    <property type="entry name" value="WD40/YVTN_repeat-like_dom_sf"/>
</dbReference>
<protein>
    <recommendedName>
        <fullName evidence="3">YncE family protein</fullName>
    </recommendedName>
</protein>
<proteinExistence type="predicted"/>
<dbReference type="InterPro" id="IPR051200">
    <property type="entry name" value="Host-pathogen_enzymatic-act"/>
</dbReference>